<evidence type="ECO:0000313" key="4">
    <source>
        <dbReference type="Proteomes" id="UP000219215"/>
    </source>
</evidence>
<name>A0A2C8FDI4_9BACT</name>
<dbReference type="RefSeq" id="WP_097013229.1">
    <property type="nucleotide sequence ID" value="NZ_LT907975.1"/>
</dbReference>
<reference evidence="4" key="1">
    <citation type="submission" date="2017-09" db="EMBL/GenBank/DDBJ databases">
        <authorList>
            <person name="Regsiter A."/>
            <person name="William W."/>
        </authorList>
    </citation>
    <scope>NUCLEOTIDE SEQUENCE [LARGE SCALE GENOMIC DNA]</scope>
    <source>
        <strain evidence="4">500-1</strain>
    </source>
</reference>
<organism evidence="3 4">
    <name type="scientific">Pseudodesulfovibrio profundus</name>
    <dbReference type="NCBI Taxonomy" id="57320"/>
    <lineage>
        <taxon>Bacteria</taxon>
        <taxon>Pseudomonadati</taxon>
        <taxon>Thermodesulfobacteriota</taxon>
        <taxon>Desulfovibrionia</taxon>
        <taxon>Desulfovibrionales</taxon>
        <taxon>Desulfovibrionaceae</taxon>
    </lineage>
</organism>
<dbReference type="Pfam" id="PF22178">
    <property type="entry name" value="Gp5_trimer_C"/>
    <property type="match status" value="1"/>
</dbReference>
<evidence type="ECO:0000259" key="2">
    <source>
        <dbReference type="Pfam" id="PF22178"/>
    </source>
</evidence>
<sequence>MLRQTVKQIILKLFPELSAGLHLPRFARVLNVHDAPADGGTSERFRPRYAVDLEVLTPDGERDEDFPVYEAVQLPVPVGCGQEAGLYGFPEPGVIVEIGFAYGRPDHPLVRHIYPQGMSLPEISMGQQRWQQSAAVFQTVDKDGNWRRETDMAIIDKSLKREVEAVENREDFSREQRKIRENSIEEIGGVKTLEALGALRLRSGGSAGLISVDNINLTTGRDMNVIIAQDRKEVVGRHHASTVKGNRDEIVVGSKAEDIGGDHTESVGGKRTTDIGGDATATIGGKSTEKVTGNKTIEAPFINLQATTIRMGQSGTGISLLPTITAFMEEVRL</sequence>
<dbReference type="Proteomes" id="UP000219215">
    <property type="component" value="Chromosome DPRO"/>
</dbReference>
<dbReference type="KEGG" id="pprf:DPRO_3605"/>
<dbReference type="SUPFAM" id="SSF69255">
    <property type="entry name" value="gp5 N-terminal domain-like"/>
    <property type="match status" value="1"/>
</dbReference>
<accession>A0A2C8FDI4</accession>
<evidence type="ECO:0000313" key="3">
    <source>
        <dbReference type="EMBL" id="SOB60521.1"/>
    </source>
</evidence>
<protein>
    <submittedName>
        <fullName evidence="3">Gp5 domain protein</fullName>
    </submittedName>
</protein>
<dbReference type="SUPFAM" id="SSF69349">
    <property type="entry name" value="Phage fibre proteins"/>
    <property type="match status" value="1"/>
</dbReference>
<evidence type="ECO:0000256" key="1">
    <source>
        <dbReference type="SAM" id="MobiDB-lite"/>
    </source>
</evidence>
<feature type="region of interest" description="Disordered" evidence="1">
    <location>
        <begin position="258"/>
        <end position="281"/>
    </location>
</feature>
<gene>
    <name evidence="3" type="ORF">DPRO_3605</name>
</gene>
<keyword evidence="4" id="KW-1185">Reference proteome</keyword>
<dbReference type="EMBL" id="LT907975">
    <property type="protein sequence ID" value="SOB60521.1"/>
    <property type="molecule type" value="Genomic_DNA"/>
</dbReference>
<dbReference type="OrthoDB" id="5445239at2"/>
<dbReference type="AlphaFoldDB" id="A0A2C8FDI4"/>
<proteinExistence type="predicted"/>
<dbReference type="InterPro" id="IPR054030">
    <property type="entry name" value="Gp5_Vgr_C"/>
</dbReference>
<feature type="domain" description="Gp5/Type VI secretion system Vgr C-terminal trimerisation" evidence="2">
    <location>
        <begin position="215"/>
        <end position="298"/>
    </location>
</feature>